<sequence>MTKIIVFTGAGISADSGLQTYRGADGLWADERLERICNFRVWKQHRLAVHEFYNSRRAELRTVQPNAAHAMVARLQGAFDTTLITQNVDDLHDRAAAHLTSPDILHVHGRLTHIMCTAQGCEPWSIGHDDWDAEDGRCPHCASIKGVKPDVVLFGENAPHYKRMWKLLSKLTAKDILLVIGTSGKVVDIGSIAAKTPATTILSNLESSQDLSMPGAPCIEDRQFDHVIHGRAIDTAAEIETLVQTIVLKNARKSSAFKASA</sequence>
<name>A0ABW0P760_9HYPH</name>
<evidence type="ECO:0000256" key="1">
    <source>
        <dbReference type="ARBA" id="ARBA00012928"/>
    </source>
</evidence>
<evidence type="ECO:0000313" key="7">
    <source>
        <dbReference type="Proteomes" id="UP001596060"/>
    </source>
</evidence>
<dbReference type="InterPro" id="IPR050134">
    <property type="entry name" value="NAD-dep_sirtuin_deacylases"/>
</dbReference>
<dbReference type="RefSeq" id="WP_377817511.1">
    <property type="nucleotide sequence ID" value="NZ_JBHSLU010000063.1"/>
</dbReference>
<feature type="binding site" evidence="4">
    <location>
        <position position="141"/>
    </location>
    <ligand>
        <name>Zn(2+)</name>
        <dbReference type="ChEBI" id="CHEBI:29105"/>
    </ligand>
</feature>
<dbReference type="Gene3D" id="3.30.1600.10">
    <property type="entry name" value="SIR2/SIRT2 'Small Domain"/>
    <property type="match status" value="1"/>
</dbReference>
<keyword evidence="7" id="KW-1185">Reference proteome</keyword>
<evidence type="ECO:0000313" key="6">
    <source>
        <dbReference type="EMBL" id="MFC5507587.1"/>
    </source>
</evidence>
<accession>A0ABW0P760</accession>
<dbReference type="Proteomes" id="UP001596060">
    <property type="component" value="Unassembled WGS sequence"/>
</dbReference>
<dbReference type="InterPro" id="IPR003000">
    <property type="entry name" value="Sirtuin"/>
</dbReference>
<keyword evidence="4" id="KW-0862">Zinc</keyword>
<dbReference type="InterPro" id="IPR026590">
    <property type="entry name" value="Ssirtuin_cat_dom"/>
</dbReference>
<dbReference type="PANTHER" id="PTHR11085:SF4">
    <property type="entry name" value="NAD-DEPENDENT PROTEIN DEACYLASE"/>
    <property type="match status" value="1"/>
</dbReference>
<proteinExistence type="predicted"/>
<dbReference type="EC" id="2.3.1.286" evidence="1"/>
<dbReference type="PROSITE" id="PS50305">
    <property type="entry name" value="SIRTUIN"/>
    <property type="match status" value="1"/>
</dbReference>
<comment type="caution">
    <text evidence="6">The sequence shown here is derived from an EMBL/GenBank/DDBJ whole genome shotgun (WGS) entry which is preliminary data.</text>
</comment>
<gene>
    <name evidence="6" type="ORF">ACFPN9_20295</name>
</gene>
<dbReference type="SUPFAM" id="SSF52467">
    <property type="entry name" value="DHS-like NAD/FAD-binding domain"/>
    <property type="match status" value="1"/>
</dbReference>
<dbReference type="EMBL" id="JBHSLU010000063">
    <property type="protein sequence ID" value="MFC5507587.1"/>
    <property type="molecule type" value="Genomic_DNA"/>
</dbReference>
<dbReference type="PANTHER" id="PTHR11085">
    <property type="entry name" value="NAD-DEPENDENT PROTEIN DEACYLASE SIRTUIN-5, MITOCHONDRIAL-RELATED"/>
    <property type="match status" value="1"/>
</dbReference>
<feature type="binding site" evidence="4">
    <location>
        <position position="116"/>
    </location>
    <ligand>
        <name>Zn(2+)</name>
        <dbReference type="ChEBI" id="CHEBI:29105"/>
    </ligand>
</feature>
<evidence type="ECO:0000256" key="3">
    <source>
        <dbReference type="ARBA" id="ARBA00023027"/>
    </source>
</evidence>
<keyword evidence="4" id="KW-0479">Metal-binding</keyword>
<evidence type="ECO:0000259" key="5">
    <source>
        <dbReference type="PROSITE" id="PS50305"/>
    </source>
</evidence>
<feature type="binding site" evidence="4">
    <location>
        <position position="121"/>
    </location>
    <ligand>
        <name>Zn(2+)</name>
        <dbReference type="ChEBI" id="CHEBI:29105"/>
    </ligand>
</feature>
<dbReference type="Pfam" id="PF02146">
    <property type="entry name" value="SIR2"/>
    <property type="match status" value="1"/>
</dbReference>
<feature type="binding site" evidence="4">
    <location>
        <position position="138"/>
    </location>
    <ligand>
        <name>Zn(2+)</name>
        <dbReference type="ChEBI" id="CHEBI:29105"/>
    </ligand>
</feature>
<protein>
    <recommendedName>
        <fullName evidence="1">protein acetyllysine N-acetyltransferase</fullName>
        <ecNumber evidence="1">2.3.1.286</ecNumber>
    </recommendedName>
</protein>
<dbReference type="InterPro" id="IPR029035">
    <property type="entry name" value="DHS-like_NAD/FAD-binding_dom"/>
</dbReference>
<dbReference type="Gene3D" id="3.40.50.1220">
    <property type="entry name" value="TPP-binding domain"/>
    <property type="match status" value="1"/>
</dbReference>
<evidence type="ECO:0000256" key="2">
    <source>
        <dbReference type="ARBA" id="ARBA00022679"/>
    </source>
</evidence>
<evidence type="ECO:0000256" key="4">
    <source>
        <dbReference type="PROSITE-ProRule" id="PRU00236"/>
    </source>
</evidence>
<reference evidence="7" key="1">
    <citation type="journal article" date="2019" name="Int. J. Syst. Evol. Microbiol.">
        <title>The Global Catalogue of Microorganisms (GCM) 10K type strain sequencing project: providing services to taxonomists for standard genome sequencing and annotation.</title>
        <authorList>
            <consortium name="The Broad Institute Genomics Platform"/>
            <consortium name="The Broad Institute Genome Sequencing Center for Infectious Disease"/>
            <person name="Wu L."/>
            <person name="Ma J."/>
        </authorList>
    </citation>
    <scope>NUCLEOTIDE SEQUENCE [LARGE SCALE GENOMIC DNA]</scope>
    <source>
        <strain evidence="7">CCUG 43117</strain>
    </source>
</reference>
<keyword evidence="2" id="KW-0808">Transferase</keyword>
<keyword evidence="3" id="KW-0520">NAD</keyword>
<dbReference type="InterPro" id="IPR026591">
    <property type="entry name" value="Sirtuin_cat_small_dom_sf"/>
</dbReference>
<feature type="domain" description="Deacetylase sirtuin-type" evidence="5">
    <location>
        <begin position="1"/>
        <end position="249"/>
    </location>
</feature>
<feature type="active site" description="Proton acceptor" evidence="4">
    <location>
        <position position="108"/>
    </location>
</feature>
<organism evidence="6 7">
    <name type="scientific">Bosea massiliensis</name>
    <dbReference type="NCBI Taxonomy" id="151419"/>
    <lineage>
        <taxon>Bacteria</taxon>
        <taxon>Pseudomonadati</taxon>
        <taxon>Pseudomonadota</taxon>
        <taxon>Alphaproteobacteria</taxon>
        <taxon>Hyphomicrobiales</taxon>
        <taxon>Boseaceae</taxon>
        <taxon>Bosea</taxon>
    </lineage>
</organism>